<proteinExistence type="predicted"/>
<reference evidence="1 2" key="1">
    <citation type="submission" date="2023-02" db="EMBL/GenBank/DDBJ databases">
        <title>LHISI_Scaffold_Assembly.</title>
        <authorList>
            <person name="Stuart O.P."/>
            <person name="Cleave R."/>
            <person name="Magrath M.J.L."/>
            <person name="Mikheyev A.S."/>
        </authorList>
    </citation>
    <scope>NUCLEOTIDE SEQUENCE [LARGE SCALE GENOMIC DNA]</scope>
    <source>
        <strain evidence="1">Daus_M_001</strain>
        <tissue evidence="1">Leg muscle</tissue>
    </source>
</reference>
<comment type="caution">
    <text evidence="1">The sequence shown here is derived from an EMBL/GenBank/DDBJ whole genome shotgun (WGS) entry which is preliminary data.</text>
</comment>
<organism evidence="1 2">
    <name type="scientific">Dryococelus australis</name>
    <dbReference type="NCBI Taxonomy" id="614101"/>
    <lineage>
        <taxon>Eukaryota</taxon>
        <taxon>Metazoa</taxon>
        <taxon>Ecdysozoa</taxon>
        <taxon>Arthropoda</taxon>
        <taxon>Hexapoda</taxon>
        <taxon>Insecta</taxon>
        <taxon>Pterygota</taxon>
        <taxon>Neoptera</taxon>
        <taxon>Polyneoptera</taxon>
        <taxon>Phasmatodea</taxon>
        <taxon>Verophasmatodea</taxon>
        <taxon>Anareolatae</taxon>
        <taxon>Phasmatidae</taxon>
        <taxon>Eurycanthinae</taxon>
        <taxon>Dryococelus</taxon>
    </lineage>
</organism>
<keyword evidence="2" id="KW-1185">Reference proteome</keyword>
<dbReference type="EMBL" id="JARBHB010000006">
    <property type="protein sequence ID" value="KAJ8880302.1"/>
    <property type="molecule type" value="Genomic_DNA"/>
</dbReference>
<dbReference type="PANTHER" id="PTHR47326">
    <property type="entry name" value="TRANSPOSABLE ELEMENT TC3 TRANSPOSASE-LIKE PROTEIN"/>
    <property type="match status" value="1"/>
</dbReference>
<gene>
    <name evidence="1" type="ORF">PR048_016768</name>
</gene>
<sequence length="675" mass="74706">MEQALPLSEAALPQISLYHLYRLLLSIIYSNRMSGISAACLLCGTPTKRCSSAVANLQTHCVMIPNSSPDRPVTQGKRKPAVHDKVTSSEVNLWKISLFIPARISKGALSAVRPMKSSPSSPDLNPLEFHLWGYLKALAYATPVDDVDTLHNRIVAGRENIRNFPGICQRMRVSMQWRVDAPVPELIVGVDVCTVFVQVLRDERNATSHPIERNTVLCSFVLNLKFAQLGWLKETRLIYGTSRLKEVPWDVCVTERGNEEIQTSNMRHWSGDNAHALTEAPLHPQKLGVWCAVASKPLVSSARLPRGQWRPLPAPTLGILLSHWTVFPHSLAPLHTCPTGPLLKDSPSGVIPVASRREGKSRVLPCRVLGLAEAVHRSSIAVVCLGSPRGDSRLVVMRYCSVNAIVDGPLHKHVVLTAAVISRRLATSVFFEHTGEEILLRQQYSYTGSPVSPALSFRRCSILTSITLIGSLDVDVQGRPNIFAHSSFSLLDLVSTLAVTFVLRYHLQNLAEMPVRGIDADREIRCVEPMHIRQSCWFAVASALMCYVPPTPQRFHKSVGAKINVAWKLTAHTKKKKIDAIPPPPRLCSINLQVTGGVQNIKDGIVLNCLYIKLCNSQEYNTLKAVHDKVSTSDINLRKKSLPLPYYIVTGAPSDLRPVKLATVERKVVPYHNVE</sequence>
<dbReference type="Proteomes" id="UP001159363">
    <property type="component" value="Chromosome 5"/>
</dbReference>
<evidence type="ECO:0000313" key="2">
    <source>
        <dbReference type="Proteomes" id="UP001159363"/>
    </source>
</evidence>
<dbReference type="InterPro" id="IPR036397">
    <property type="entry name" value="RNaseH_sf"/>
</dbReference>
<protein>
    <submittedName>
        <fullName evidence="1">Uncharacterized protein</fullName>
    </submittedName>
</protein>
<accession>A0ABQ9H7R5</accession>
<name>A0ABQ9H7R5_9NEOP</name>
<dbReference type="Gene3D" id="3.30.420.10">
    <property type="entry name" value="Ribonuclease H-like superfamily/Ribonuclease H"/>
    <property type="match status" value="1"/>
</dbReference>
<evidence type="ECO:0000313" key="1">
    <source>
        <dbReference type="EMBL" id="KAJ8880302.1"/>
    </source>
</evidence>
<dbReference type="PANTHER" id="PTHR47326:SF1">
    <property type="entry name" value="HTH PSQ-TYPE DOMAIN-CONTAINING PROTEIN"/>
    <property type="match status" value="1"/>
</dbReference>